<reference evidence="1 2" key="1">
    <citation type="submission" date="2017-12" db="EMBL/GenBank/DDBJ databases">
        <authorList>
            <person name="Hurst M.R.H."/>
        </authorList>
    </citation>
    <scope>NUCLEOTIDE SEQUENCE [LARGE SCALE GENOMIC DNA]</scope>
    <source>
        <strain evidence="1 2">BM15</strain>
    </source>
</reference>
<protein>
    <submittedName>
        <fullName evidence="1">Uncharacterized protein</fullName>
    </submittedName>
</protein>
<proteinExistence type="predicted"/>
<sequence>MSVKELFDSLRHRMSWTSARKILQANGISTSYGWDATLEKISDQAREPETGSIEDGLIEHLLCGQKFTKLYPLDPGHREVLQARIAAMAPADCPATQRYPYKMDDSDLLHGNGDMLPVRTESNEDGVGLVLSSVFWIKRREEISFQEFDKPSDMKARYDEVVGIVREPVQMFHVIWIPHQRDFLEIRVDSPRGVAEADIHGLHSVLRTLVNSWGDVTLGKPVNLFPAVRPFYDDVSEGTVTQMTFQTTTGGIKDEKLPRRRRDADQRTEAYHVAGKEAVEAIAIYRITVEWGFSEDNIVYTPSISLSASGPAGNSNTGDPVITGALIENCVRAVDYEFVIDRLGRKAKLDEQDVPHS</sequence>
<gene>
    <name evidence="1" type="ORF">CUV01_06835</name>
</gene>
<organism evidence="1 2">
    <name type="scientific">Paracoccus tegillarcae</name>
    <dbReference type="NCBI Taxonomy" id="1529068"/>
    <lineage>
        <taxon>Bacteria</taxon>
        <taxon>Pseudomonadati</taxon>
        <taxon>Pseudomonadota</taxon>
        <taxon>Alphaproteobacteria</taxon>
        <taxon>Rhodobacterales</taxon>
        <taxon>Paracoccaceae</taxon>
        <taxon>Paracoccus</taxon>
    </lineage>
</organism>
<evidence type="ECO:0000313" key="2">
    <source>
        <dbReference type="Proteomes" id="UP000233742"/>
    </source>
</evidence>
<evidence type="ECO:0000313" key="1">
    <source>
        <dbReference type="EMBL" id="AUH33145.1"/>
    </source>
</evidence>
<dbReference type="KEGG" id="paro:CUV01_06835"/>
<dbReference type="EMBL" id="CP025408">
    <property type="protein sequence ID" value="AUH33145.1"/>
    <property type="molecule type" value="Genomic_DNA"/>
</dbReference>
<dbReference type="OrthoDB" id="8442700at2"/>
<name>A0A2K9ENC3_9RHOB</name>
<dbReference type="Proteomes" id="UP000233742">
    <property type="component" value="Chromosome"/>
</dbReference>
<dbReference type="RefSeq" id="WP_101459815.1">
    <property type="nucleotide sequence ID" value="NZ_CP025408.1"/>
</dbReference>
<accession>A0A2K9ENC3</accession>
<keyword evidence="2" id="KW-1185">Reference proteome</keyword>
<dbReference type="AlphaFoldDB" id="A0A2K9ENC3"/>